<dbReference type="AlphaFoldDB" id="A0A381P9W4"/>
<dbReference type="PANTHER" id="PTHR30332:SF5">
    <property type="entry name" value="SPI-1 TYPE 3 SECRETION SYSTEM SECRETIN"/>
    <property type="match status" value="1"/>
</dbReference>
<sequence length="630" mass="70073">MKRWLISIMLFFAAGFSVSGAESGIIWKKVGKSGITLSTSSSKTLTEMLDALLQQFALHPEKIQIDAAVQSLPEIAEVQGHNPETVLKLLLSRHDLSLISRNGLHRIVLRSDVWRFRPFKKIINSPVLLANILRELAQAGQITLHFNAEKIKQRKVIRNLAYNSIEDAIFDLALRQNALAVYYPGLHVLAWTQDPPLATKSLTIRFAEQKQVREFLAEIRKELKEIRLVHDAYPAPNSLVLRGSEESVNLTAQLIEQWENGLSDITSANPEVFTLESEIEVEVTETETVPDSRIVRLQLQYLSVGPQTVESNGQSLTITGVEESLRKALQQRLEDETEMPAMRPQIIADLLSNTLILEGSKSHVEWLEKLVRIWDRPLPLIQIEAHLFETSETHSRQLGLEFRAKSVSADGTVSVTDQGTFSAGLALGPAAASQALQVDAVLRLLQSEGKGRMLSRPVVVTLNNVEAEMNSGSVLHIKITDDKTSRLQELKTGITLRVTPRLIEDSNNHTNDRIWLKIYAETSNPTEGSSIDGIPPINTQRAQTQVIVKNGQAFLLGGLIKSSTGQSLSGLPFFKDLPLLGPLFRTSAANNSFDHVMVFVTPTRVFADAKQQLPLFSEMEKVKKNVELKP</sequence>
<gene>
    <name evidence="2" type="ORF">METZ01_LOCUS16629</name>
</gene>
<reference evidence="2" key="1">
    <citation type="submission" date="2018-05" db="EMBL/GenBank/DDBJ databases">
        <authorList>
            <person name="Lanie J.A."/>
            <person name="Ng W.-L."/>
            <person name="Kazmierczak K.M."/>
            <person name="Andrzejewski T.M."/>
            <person name="Davidsen T.M."/>
            <person name="Wayne K.J."/>
            <person name="Tettelin H."/>
            <person name="Glass J.I."/>
            <person name="Rusch D."/>
            <person name="Podicherti R."/>
            <person name="Tsui H.-C.T."/>
            <person name="Winkler M.E."/>
        </authorList>
    </citation>
    <scope>NUCLEOTIDE SEQUENCE</scope>
</reference>
<evidence type="ECO:0000313" key="2">
    <source>
        <dbReference type="EMBL" id="SUZ63775.1"/>
    </source>
</evidence>
<accession>A0A381P9W4</accession>
<dbReference type="PANTHER" id="PTHR30332">
    <property type="entry name" value="PROBABLE GENERAL SECRETION PATHWAY PROTEIN D"/>
    <property type="match status" value="1"/>
</dbReference>
<dbReference type="InterPro" id="IPR001775">
    <property type="entry name" value="GspD/PilQ"/>
</dbReference>
<dbReference type="PRINTS" id="PR00811">
    <property type="entry name" value="BCTERIALGSPD"/>
</dbReference>
<dbReference type="InterPro" id="IPR050810">
    <property type="entry name" value="Bact_Secretion_Sys_Channel"/>
</dbReference>
<feature type="domain" description="Type II/III secretion system secretin-like" evidence="1">
    <location>
        <begin position="444"/>
        <end position="603"/>
    </location>
</feature>
<name>A0A381P9W4_9ZZZZ</name>
<proteinExistence type="predicted"/>
<dbReference type="Pfam" id="PF00263">
    <property type="entry name" value="Secretin"/>
    <property type="match status" value="1"/>
</dbReference>
<dbReference type="GO" id="GO:0015627">
    <property type="term" value="C:type II protein secretion system complex"/>
    <property type="evidence" value="ECO:0007669"/>
    <property type="project" value="TreeGrafter"/>
</dbReference>
<protein>
    <recommendedName>
        <fullName evidence="1">Type II/III secretion system secretin-like domain-containing protein</fullName>
    </recommendedName>
</protein>
<evidence type="ECO:0000259" key="1">
    <source>
        <dbReference type="Pfam" id="PF00263"/>
    </source>
</evidence>
<organism evidence="2">
    <name type="scientific">marine metagenome</name>
    <dbReference type="NCBI Taxonomy" id="408172"/>
    <lineage>
        <taxon>unclassified sequences</taxon>
        <taxon>metagenomes</taxon>
        <taxon>ecological metagenomes</taxon>
    </lineage>
</organism>
<dbReference type="GO" id="GO:0009306">
    <property type="term" value="P:protein secretion"/>
    <property type="evidence" value="ECO:0007669"/>
    <property type="project" value="InterPro"/>
</dbReference>
<dbReference type="EMBL" id="UINC01000925">
    <property type="protein sequence ID" value="SUZ63775.1"/>
    <property type="molecule type" value="Genomic_DNA"/>
</dbReference>
<dbReference type="InterPro" id="IPR004846">
    <property type="entry name" value="T2SS/T3SS_dom"/>
</dbReference>